<evidence type="ECO:0000313" key="9">
    <source>
        <dbReference type="Proteomes" id="UP000033530"/>
    </source>
</evidence>
<keyword evidence="5" id="KW-0571">Peptide transport</keyword>
<dbReference type="AlphaFoldDB" id="A0AAJ0JN27"/>
<evidence type="ECO:0000256" key="4">
    <source>
        <dbReference type="ARBA" id="ARBA00022729"/>
    </source>
</evidence>
<dbReference type="PIRSF" id="PIRSF002741">
    <property type="entry name" value="MppA"/>
    <property type="match status" value="1"/>
</dbReference>
<dbReference type="Proteomes" id="UP000033530">
    <property type="component" value="Unassembled WGS sequence"/>
</dbReference>
<dbReference type="Pfam" id="PF00496">
    <property type="entry name" value="SBP_bac_5"/>
    <property type="match status" value="1"/>
</dbReference>
<protein>
    <submittedName>
        <fullName evidence="8">Peptide ABC transporter substrate-binding protein</fullName>
    </submittedName>
</protein>
<dbReference type="SUPFAM" id="SSF53850">
    <property type="entry name" value="Periplasmic binding protein-like II"/>
    <property type="match status" value="1"/>
</dbReference>
<dbReference type="InterPro" id="IPR023765">
    <property type="entry name" value="SBP_5_CS"/>
</dbReference>
<comment type="subcellular location">
    <subcellularLocation>
        <location evidence="1">Cell membrane</location>
        <topology evidence="1">Lipid-anchor</topology>
    </subcellularLocation>
</comment>
<evidence type="ECO:0000256" key="1">
    <source>
        <dbReference type="ARBA" id="ARBA00004193"/>
    </source>
</evidence>
<evidence type="ECO:0000256" key="5">
    <source>
        <dbReference type="ARBA" id="ARBA00022856"/>
    </source>
</evidence>
<keyword evidence="5" id="KW-0653">Protein transport</keyword>
<comment type="similarity">
    <text evidence="2">Belongs to the bacterial solute-binding protein 5 family.</text>
</comment>
<dbReference type="FunFam" id="3.10.105.10:FF:000001">
    <property type="entry name" value="Oligopeptide ABC transporter, oligopeptide-binding protein"/>
    <property type="match status" value="1"/>
</dbReference>
<dbReference type="InterPro" id="IPR000914">
    <property type="entry name" value="SBP_5_dom"/>
</dbReference>
<dbReference type="GO" id="GO:1904680">
    <property type="term" value="F:peptide transmembrane transporter activity"/>
    <property type="evidence" value="ECO:0007669"/>
    <property type="project" value="TreeGrafter"/>
</dbReference>
<dbReference type="Gene3D" id="3.40.190.10">
    <property type="entry name" value="Periplasmic binding protein-like II"/>
    <property type="match status" value="1"/>
</dbReference>
<feature type="signal peptide" evidence="6">
    <location>
        <begin position="1"/>
        <end position="25"/>
    </location>
</feature>
<dbReference type="PROSITE" id="PS01040">
    <property type="entry name" value="SBP_BACTERIAL_5"/>
    <property type="match status" value="1"/>
</dbReference>
<sequence>MKKKLISFALMLGIAALVLSGCSQGGGIYDGKGQVYRSVLSQDMSTLDTVLATDTVSFNVYNQVYEGLYSLDKKDQAIPAIAKGMPKKSDGGKTLTIKMRKNAKWSNGEPVTANDFVYAWRKALDPQTASEYAYIMYDIKNAQKINEGKMPVNKLGAKALDKYTVQIKLNKPLPYFNQMLAFGTYMPQNEKVAKKYGKQYGTTADKAVYNGPFELTDWKVEDKILMKKNPKYWDKKAVKLDKINFKILKDQQAGASLYDTGSVDNTGITSEQVDKYKDSPALFKRLKASTFFLKMNEKEQPEFKNKDMRYAIAQSIDKKAYVDNVLGDGSKPFDGFTSKKTDILPDGNDYADLVKSPLKYNKSEAKTHLDKAKKALGKDQFTFTLNTEDTPSSKISAQFIKSQIEKNLPGVTVNIKQLPFKQRVTAELTMNYSMSLSGWGPDYPDPMTYLDTMTTGNAQNNTGWGSKKYDNMLKEANGPLLKKPNERINELKDAEEFMLSEAPVAPIYQQGAASLRNPQLKGIVYHEIGGETTLKHAYIDKSIDRETGKKKKDQ</sequence>
<comment type="caution">
    <text evidence="8">The sequence shown here is derived from an EMBL/GenBank/DDBJ whole genome shotgun (WGS) entry which is preliminary data.</text>
</comment>
<proteinExistence type="inferred from homology"/>
<dbReference type="PANTHER" id="PTHR30290">
    <property type="entry name" value="PERIPLASMIC BINDING COMPONENT OF ABC TRANSPORTER"/>
    <property type="match status" value="1"/>
</dbReference>
<dbReference type="Gene3D" id="3.10.105.10">
    <property type="entry name" value="Dipeptide-binding Protein, Domain 3"/>
    <property type="match status" value="1"/>
</dbReference>
<feature type="chain" id="PRO_5042521016" evidence="6">
    <location>
        <begin position="26"/>
        <end position="554"/>
    </location>
</feature>
<organism evidence="8 9">
    <name type="scientific">Staphylococcus carnosus</name>
    <dbReference type="NCBI Taxonomy" id="1281"/>
    <lineage>
        <taxon>Bacteria</taxon>
        <taxon>Bacillati</taxon>
        <taxon>Bacillota</taxon>
        <taxon>Bacilli</taxon>
        <taxon>Bacillales</taxon>
        <taxon>Staphylococcaceae</taxon>
        <taxon>Staphylococcus</taxon>
    </lineage>
</organism>
<dbReference type="Gene3D" id="3.90.76.10">
    <property type="entry name" value="Dipeptide-binding Protein, Domain 1"/>
    <property type="match status" value="1"/>
</dbReference>
<evidence type="ECO:0000256" key="2">
    <source>
        <dbReference type="ARBA" id="ARBA00005695"/>
    </source>
</evidence>
<dbReference type="CDD" id="cd08504">
    <property type="entry name" value="PBP2_OppA"/>
    <property type="match status" value="1"/>
</dbReference>
<dbReference type="RefSeq" id="WP_046100289.1">
    <property type="nucleotide sequence ID" value="NZ_BKAP01000007.1"/>
</dbReference>
<dbReference type="InterPro" id="IPR030678">
    <property type="entry name" value="Peptide/Ni-bd"/>
</dbReference>
<evidence type="ECO:0000259" key="7">
    <source>
        <dbReference type="Pfam" id="PF00496"/>
    </source>
</evidence>
<dbReference type="GO" id="GO:0015833">
    <property type="term" value="P:peptide transport"/>
    <property type="evidence" value="ECO:0007669"/>
    <property type="project" value="UniProtKB-KW"/>
</dbReference>
<dbReference type="FunFam" id="3.90.76.10:FF:000001">
    <property type="entry name" value="Oligopeptide ABC transporter substrate-binding protein"/>
    <property type="match status" value="1"/>
</dbReference>
<accession>A0AAJ0JN27</accession>
<name>A0AAJ0JN27_STACA</name>
<dbReference type="PANTHER" id="PTHR30290:SF10">
    <property type="entry name" value="PERIPLASMIC OLIGOPEPTIDE-BINDING PROTEIN-RELATED"/>
    <property type="match status" value="1"/>
</dbReference>
<dbReference type="EMBL" id="LAIU01000006">
    <property type="protein sequence ID" value="KKB24834.1"/>
    <property type="molecule type" value="Genomic_DNA"/>
</dbReference>
<reference evidence="8 9" key="1">
    <citation type="submission" date="2015-03" db="EMBL/GenBank/DDBJ databases">
        <title>Draft Genome Sequence of S. carnosus subsp. utilis LTH 7013, Isolated from South Tirolean Ham.</title>
        <authorList>
            <person name="Mueller A."/>
            <person name="Huptas C."/>
            <person name="Wenning M."/>
            <person name="Weiss A."/>
            <person name="Schmidt H."/>
        </authorList>
    </citation>
    <scope>NUCLEOTIDE SEQUENCE [LARGE SCALE GENOMIC DNA]</scope>
    <source>
        <strain evidence="8 9">LTH7013</strain>
    </source>
</reference>
<evidence type="ECO:0000256" key="6">
    <source>
        <dbReference type="SAM" id="SignalP"/>
    </source>
</evidence>
<dbReference type="InterPro" id="IPR039424">
    <property type="entry name" value="SBP_5"/>
</dbReference>
<feature type="domain" description="Solute-binding protein family 5" evidence="7">
    <location>
        <begin position="78"/>
        <end position="460"/>
    </location>
</feature>
<keyword evidence="3" id="KW-0813">Transport</keyword>
<dbReference type="PROSITE" id="PS51257">
    <property type="entry name" value="PROKAR_LIPOPROTEIN"/>
    <property type="match status" value="1"/>
</dbReference>
<evidence type="ECO:0000313" key="8">
    <source>
        <dbReference type="EMBL" id="KKB24834.1"/>
    </source>
</evidence>
<evidence type="ECO:0000256" key="3">
    <source>
        <dbReference type="ARBA" id="ARBA00022448"/>
    </source>
</evidence>
<dbReference type="GO" id="GO:0030288">
    <property type="term" value="C:outer membrane-bounded periplasmic space"/>
    <property type="evidence" value="ECO:0007669"/>
    <property type="project" value="UniProtKB-ARBA"/>
</dbReference>
<gene>
    <name evidence="8" type="ORF">VV61_09520</name>
</gene>
<keyword evidence="4 6" id="KW-0732">Signal</keyword>
<dbReference type="GO" id="GO:0043190">
    <property type="term" value="C:ATP-binding cassette (ABC) transporter complex"/>
    <property type="evidence" value="ECO:0007669"/>
    <property type="project" value="InterPro"/>
</dbReference>